<evidence type="ECO:0000313" key="2">
    <source>
        <dbReference type="EMBL" id="RZU54205.1"/>
    </source>
</evidence>
<name>A0A4Q7ZUE5_9ACTN</name>
<accession>A0A4Q7ZUE5</accession>
<gene>
    <name evidence="2" type="ORF">EV385_6153</name>
</gene>
<keyword evidence="1" id="KW-1133">Transmembrane helix</keyword>
<feature type="transmembrane region" description="Helical" evidence="1">
    <location>
        <begin position="20"/>
        <end position="45"/>
    </location>
</feature>
<protein>
    <submittedName>
        <fullName evidence="2">Uncharacterized protein</fullName>
    </submittedName>
</protein>
<dbReference type="AlphaFoldDB" id="A0A4Q7ZUE5"/>
<keyword evidence="3" id="KW-1185">Reference proteome</keyword>
<reference evidence="2 3" key="1">
    <citation type="submission" date="2019-02" db="EMBL/GenBank/DDBJ databases">
        <title>Sequencing the genomes of 1000 actinobacteria strains.</title>
        <authorList>
            <person name="Klenk H.-P."/>
        </authorList>
    </citation>
    <scope>NUCLEOTIDE SEQUENCE [LARGE SCALE GENOMIC DNA]</scope>
    <source>
        <strain evidence="2 3">DSM 45162</strain>
    </source>
</reference>
<dbReference type="RefSeq" id="WP_130512592.1">
    <property type="nucleotide sequence ID" value="NZ_SHKY01000001.1"/>
</dbReference>
<evidence type="ECO:0000313" key="3">
    <source>
        <dbReference type="Proteomes" id="UP000292564"/>
    </source>
</evidence>
<keyword evidence="1" id="KW-0472">Membrane</keyword>
<keyword evidence="1" id="KW-0812">Transmembrane</keyword>
<dbReference type="Proteomes" id="UP000292564">
    <property type="component" value="Unassembled WGS sequence"/>
</dbReference>
<comment type="caution">
    <text evidence="2">The sequence shown here is derived from an EMBL/GenBank/DDBJ whole genome shotgun (WGS) entry which is preliminary data.</text>
</comment>
<proteinExistence type="predicted"/>
<dbReference type="EMBL" id="SHKY01000001">
    <property type="protein sequence ID" value="RZU54205.1"/>
    <property type="molecule type" value="Genomic_DNA"/>
</dbReference>
<evidence type="ECO:0000256" key="1">
    <source>
        <dbReference type="SAM" id="Phobius"/>
    </source>
</evidence>
<organism evidence="2 3">
    <name type="scientific">Krasilnikovia cinnamomea</name>
    <dbReference type="NCBI Taxonomy" id="349313"/>
    <lineage>
        <taxon>Bacteria</taxon>
        <taxon>Bacillati</taxon>
        <taxon>Actinomycetota</taxon>
        <taxon>Actinomycetes</taxon>
        <taxon>Micromonosporales</taxon>
        <taxon>Micromonosporaceae</taxon>
        <taxon>Krasilnikovia</taxon>
    </lineage>
</organism>
<sequence>MASITESRHVPTGTVLLTGATLTVIGGVIGLAGAALTAVAAVVAVRRRVGQMETPPTELALHHWRRARSAVHAGADAWRDGHLSEPLRTS</sequence>